<dbReference type="EMBL" id="VSSQ01021019">
    <property type="protein sequence ID" value="MPM66340.1"/>
    <property type="molecule type" value="Genomic_DNA"/>
</dbReference>
<proteinExistence type="predicted"/>
<organism evidence="1">
    <name type="scientific">bioreactor metagenome</name>
    <dbReference type="NCBI Taxonomy" id="1076179"/>
    <lineage>
        <taxon>unclassified sequences</taxon>
        <taxon>metagenomes</taxon>
        <taxon>ecological metagenomes</taxon>
    </lineage>
</organism>
<reference evidence="1" key="1">
    <citation type="submission" date="2019-08" db="EMBL/GenBank/DDBJ databases">
        <authorList>
            <person name="Kucharzyk K."/>
            <person name="Murdoch R.W."/>
            <person name="Higgins S."/>
            <person name="Loffler F."/>
        </authorList>
    </citation>
    <scope>NUCLEOTIDE SEQUENCE</scope>
</reference>
<accession>A0A645BLI5</accession>
<sequence>MFSFTGVSPASTALSIPLITFSRVPGGAPVIFPYFSGSSVSRLTFTLSSPASFRVFARFSSITPFVVAETSFKGGRQARISSKSFRKSGSPPENFTLRTPNLAASLIMLQISSGLISFPTGPKAQHSAPSLWQYMQERLHLSVIDILSPVTFRP</sequence>
<protein>
    <submittedName>
        <fullName evidence="1">Uncharacterized protein</fullName>
    </submittedName>
</protein>
<dbReference type="AlphaFoldDB" id="A0A645BLI5"/>
<comment type="caution">
    <text evidence="1">The sequence shown here is derived from an EMBL/GenBank/DDBJ whole genome shotgun (WGS) entry which is preliminary data.</text>
</comment>
<evidence type="ECO:0000313" key="1">
    <source>
        <dbReference type="EMBL" id="MPM66340.1"/>
    </source>
</evidence>
<gene>
    <name evidence="1" type="ORF">SDC9_113247</name>
</gene>
<name>A0A645BLI5_9ZZZZ</name>